<protein>
    <submittedName>
        <fullName evidence="1">Uncharacterized protein</fullName>
    </submittedName>
</protein>
<comment type="caution">
    <text evidence="1">The sequence shown here is derived from an EMBL/GenBank/DDBJ whole genome shotgun (WGS) entry which is preliminary data.</text>
</comment>
<reference evidence="1 2" key="1">
    <citation type="submission" date="2023-02" db="EMBL/GenBank/DDBJ databases">
        <title>LHISI_Scaffold_Assembly.</title>
        <authorList>
            <person name="Stuart O.P."/>
            <person name="Cleave R."/>
            <person name="Magrath M.J.L."/>
            <person name="Mikheyev A.S."/>
        </authorList>
    </citation>
    <scope>NUCLEOTIDE SEQUENCE [LARGE SCALE GENOMIC DNA]</scope>
    <source>
        <strain evidence="1">Daus_M_001</strain>
        <tissue evidence="1">Leg muscle</tissue>
    </source>
</reference>
<accession>A0ABQ9HQ74</accession>
<name>A0ABQ9HQ74_9NEOP</name>
<dbReference type="EMBL" id="JARBHB010000004">
    <property type="protein sequence ID" value="KAJ8886430.1"/>
    <property type="molecule type" value="Genomic_DNA"/>
</dbReference>
<dbReference type="Proteomes" id="UP001159363">
    <property type="component" value="Chromosome X"/>
</dbReference>
<proteinExistence type="predicted"/>
<evidence type="ECO:0000313" key="2">
    <source>
        <dbReference type="Proteomes" id="UP001159363"/>
    </source>
</evidence>
<evidence type="ECO:0000313" key="1">
    <source>
        <dbReference type="EMBL" id="KAJ8886430.1"/>
    </source>
</evidence>
<sequence length="83" mass="9852">MIFHQQRVLGGKPKGNFSCWYQASKYMMQNYPQVKHAEEQAEREKKRILEIVKELGSKKQKLLEQTKNVDCLIEDEIEVLNRT</sequence>
<gene>
    <name evidence="1" type="ORF">PR048_012641</name>
</gene>
<organism evidence="1 2">
    <name type="scientific">Dryococelus australis</name>
    <dbReference type="NCBI Taxonomy" id="614101"/>
    <lineage>
        <taxon>Eukaryota</taxon>
        <taxon>Metazoa</taxon>
        <taxon>Ecdysozoa</taxon>
        <taxon>Arthropoda</taxon>
        <taxon>Hexapoda</taxon>
        <taxon>Insecta</taxon>
        <taxon>Pterygota</taxon>
        <taxon>Neoptera</taxon>
        <taxon>Polyneoptera</taxon>
        <taxon>Phasmatodea</taxon>
        <taxon>Verophasmatodea</taxon>
        <taxon>Anareolatae</taxon>
        <taxon>Phasmatidae</taxon>
        <taxon>Eurycanthinae</taxon>
        <taxon>Dryococelus</taxon>
    </lineage>
</organism>
<keyword evidence="2" id="KW-1185">Reference proteome</keyword>